<dbReference type="GO" id="GO:0005576">
    <property type="term" value="C:extracellular region"/>
    <property type="evidence" value="ECO:0007669"/>
    <property type="project" value="TreeGrafter"/>
</dbReference>
<dbReference type="InterPro" id="IPR011583">
    <property type="entry name" value="Chitinase_II/V-like_cat"/>
</dbReference>
<dbReference type="GO" id="GO:0005975">
    <property type="term" value="P:carbohydrate metabolic process"/>
    <property type="evidence" value="ECO:0007669"/>
    <property type="project" value="InterPro"/>
</dbReference>
<proteinExistence type="predicted"/>
<evidence type="ECO:0000259" key="2">
    <source>
        <dbReference type="PROSITE" id="PS51910"/>
    </source>
</evidence>
<gene>
    <name evidence="3" type="ORF">RHSIM_Rhsim01G0041300</name>
</gene>
<dbReference type="SMART" id="SM00636">
    <property type="entry name" value="Glyco_18"/>
    <property type="match status" value="1"/>
</dbReference>
<keyword evidence="1" id="KW-1133">Transmembrane helix</keyword>
<dbReference type="GO" id="GO:0006032">
    <property type="term" value="P:chitin catabolic process"/>
    <property type="evidence" value="ECO:0007669"/>
    <property type="project" value="TreeGrafter"/>
</dbReference>
<dbReference type="InterPro" id="IPR050314">
    <property type="entry name" value="Glycosyl_Hydrlase_18"/>
</dbReference>
<reference evidence="3" key="1">
    <citation type="submission" date="2019-11" db="EMBL/GenBank/DDBJ databases">
        <authorList>
            <person name="Liu Y."/>
            <person name="Hou J."/>
            <person name="Li T.-Q."/>
            <person name="Guan C.-H."/>
            <person name="Wu X."/>
            <person name="Wu H.-Z."/>
            <person name="Ling F."/>
            <person name="Zhang R."/>
            <person name="Shi X.-G."/>
            <person name="Ren J.-P."/>
            <person name="Chen E.-F."/>
            <person name="Sun J.-M."/>
        </authorList>
    </citation>
    <scope>NUCLEOTIDE SEQUENCE</scope>
    <source>
        <strain evidence="3">Adult_tree_wgs_1</strain>
        <tissue evidence="3">Leaves</tissue>
    </source>
</reference>
<dbReference type="PROSITE" id="PS51910">
    <property type="entry name" value="GH18_2"/>
    <property type="match status" value="1"/>
</dbReference>
<dbReference type="Pfam" id="PF00704">
    <property type="entry name" value="Glyco_hydro_18"/>
    <property type="match status" value="1"/>
</dbReference>
<name>A0A834LTS0_RHOSS</name>
<dbReference type="SUPFAM" id="SSF51445">
    <property type="entry name" value="(Trans)glycosidases"/>
    <property type="match status" value="1"/>
</dbReference>
<dbReference type="AlphaFoldDB" id="A0A834LTS0"/>
<organism evidence="3 4">
    <name type="scientific">Rhododendron simsii</name>
    <name type="common">Sims's rhododendron</name>
    <dbReference type="NCBI Taxonomy" id="118357"/>
    <lineage>
        <taxon>Eukaryota</taxon>
        <taxon>Viridiplantae</taxon>
        <taxon>Streptophyta</taxon>
        <taxon>Embryophyta</taxon>
        <taxon>Tracheophyta</taxon>
        <taxon>Spermatophyta</taxon>
        <taxon>Magnoliopsida</taxon>
        <taxon>eudicotyledons</taxon>
        <taxon>Gunneridae</taxon>
        <taxon>Pentapetalae</taxon>
        <taxon>asterids</taxon>
        <taxon>Ericales</taxon>
        <taxon>Ericaceae</taxon>
        <taxon>Ericoideae</taxon>
        <taxon>Rhodoreae</taxon>
        <taxon>Rhododendron</taxon>
    </lineage>
</organism>
<evidence type="ECO:0000313" key="4">
    <source>
        <dbReference type="Proteomes" id="UP000626092"/>
    </source>
</evidence>
<dbReference type="Gene3D" id="3.20.20.80">
    <property type="entry name" value="Glycosidases"/>
    <property type="match status" value="1"/>
</dbReference>
<dbReference type="GO" id="GO:0004568">
    <property type="term" value="F:chitinase activity"/>
    <property type="evidence" value="ECO:0007669"/>
    <property type="project" value="TreeGrafter"/>
</dbReference>
<dbReference type="Proteomes" id="UP000626092">
    <property type="component" value="Unassembled WGS sequence"/>
</dbReference>
<feature type="domain" description="GH18" evidence="2">
    <location>
        <begin position="80"/>
        <end position="252"/>
    </location>
</feature>
<dbReference type="PANTHER" id="PTHR11177:SF383">
    <property type="entry name" value="GLYCOSYL HYDROLASE FAMILY PROTEIN WITH CHITINASE INSERTION DOMAIN-CONTAINING PROTEIN"/>
    <property type="match status" value="1"/>
</dbReference>
<accession>A0A834LTS0</accession>
<dbReference type="GO" id="GO:0008061">
    <property type="term" value="F:chitin binding"/>
    <property type="evidence" value="ECO:0007669"/>
    <property type="project" value="InterPro"/>
</dbReference>
<keyword evidence="1" id="KW-0812">Transmembrane</keyword>
<protein>
    <recommendedName>
        <fullName evidence="2">GH18 domain-containing protein</fullName>
    </recommendedName>
</protein>
<evidence type="ECO:0000256" key="1">
    <source>
        <dbReference type="SAM" id="Phobius"/>
    </source>
</evidence>
<dbReference type="PANTHER" id="PTHR11177">
    <property type="entry name" value="CHITINASE"/>
    <property type="match status" value="1"/>
</dbReference>
<feature type="transmembrane region" description="Helical" evidence="1">
    <location>
        <begin position="20"/>
        <end position="44"/>
    </location>
</feature>
<evidence type="ECO:0000313" key="3">
    <source>
        <dbReference type="EMBL" id="KAF7152095.1"/>
    </source>
</evidence>
<dbReference type="InterPro" id="IPR001223">
    <property type="entry name" value="Glyco_hydro18_cat"/>
</dbReference>
<dbReference type="EMBL" id="WJXA01000001">
    <property type="protein sequence ID" value="KAF7152095.1"/>
    <property type="molecule type" value="Genomic_DNA"/>
</dbReference>
<dbReference type="OrthoDB" id="73875at2759"/>
<keyword evidence="4" id="KW-1185">Reference proteome</keyword>
<sequence>MYNFIAQEDEKDPRNKRQQLLAILLPTAATITLILVSVTCMAILRSGQEIAVKRLSSTSTQIFPFLSRLFPSPISTAQTFVNSVYWFPDSGLAASDIDSTLFTHIFCAFADLDSNTKQVTISSSNNASFSQFTKTVQLKNPSVKTLLSIGSGSANRTVFASMASQSASRKSFIDSSIKLARSYGFYGLDLDWEYPQSTSEMANLGALLNEWRAAVATEANSSGKPPLLLTAAFYYASSINGLNYPVQLIHIQ</sequence>
<dbReference type="InterPro" id="IPR017853">
    <property type="entry name" value="GH"/>
</dbReference>
<keyword evidence="1" id="KW-0472">Membrane</keyword>
<comment type="caution">
    <text evidence="3">The sequence shown here is derived from an EMBL/GenBank/DDBJ whole genome shotgun (WGS) entry which is preliminary data.</text>
</comment>